<keyword evidence="3" id="KW-1185">Reference proteome</keyword>
<dbReference type="EMBL" id="JAAAXJ010000020">
    <property type="protein sequence ID" value="NBJ26866.1"/>
    <property type="molecule type" value="Genomic_DNA"/>
</dbReference>
<sequence length="197" mass="21781">MADYSLFAQAGAVFTYGIDGHAQMRRAAYFVDQILHGAHPGDLPIEQPTGYLLVVNVRAARRFGWAVPVSDLDHAGEAIERGWTACAAHGFAPYQCSLPTCVYHIIEGNDHGRIWEERHDREHQERADRPDEGVRSGRDLLCPRLWPVPGAAGGRPRHGASRIPEAGPVERRDQQGRGRPRRRGEPAPSCPRRGGCP</sequence>
<dbReference type="Gene3D" id="3.40.50.2300">
    <property type="match status" value="2"/>
</dbReference>
<organism evidence="2 3">
    <name type="scientific">Microvirga arsenatis</name>
    <dbReference type="NCBI Taxonomy" id="2692265"/>
    <lineage>
        <taxon>Bacteria</taxon>
        <taxon>Pseudomonadati</taxon>
        <taxon>Pseudomonadota</taxon>
        <taxon>Alphaproteobacteria</taxon>
        <taxon>Hyphomicrobiales</taxon>
        <taxon>Methylobacteriaceae</taxon>
        <taxon>Microvirga</taxon>
    </lineage>
</organism>
<evidence type="ECO:0000256" key="1">
    <source>
        <dbReference type="SAM" id="MobiDB-lite"/>
    </source>
</evidence>
<reference evidence="2 3" key="1">
    <citation type="submission" date="2020-01" db="EMBL/GenBank/DDBJ databases">
        <title>Microvirga sp. nov., an arsenate reduction bacterium isolated from Tibet hotspring sediments.</title>
        <authorList>
            <person name="Yuan C.-G."/>
        </authorList>
    </citation>
    <scope>NUCLEOTIDE SEQUENCE [LARGE SCALE GENOMIC DNA]</scope>
    <source>
        <strain evidence="2 3">SYSU G3D203</strain>
    </source>
</reference>
<protein>
    <submittedName>
        <fullName evidence="2">Uncharacterized protein</fullName>
    </submittedName>
</protein>
<dbReference type="PANTHER" id="PTHR35271:SF1">
    <property type="entry name" value="ABC TRANSPORTER, SUBSTRATE-BINDING LIPOPROTEIN"/>
    <property type="match status" value="1"/>
</dbReference>
<evidence type="ECO:0000313" key="3">
    <source>
        <dbReference type="Proteomes" id="UP000818323"/>
    </source>
</evidence>
<accession>A0ABW9Z2G1</accession>
<dbReference type="Proteomes" id="UP000818323">
    <property type="component" value="Unassembled WGS sequence"/>
</dbReference>
<feature type="region of interest" description="Disordered" evidence="1">
    <location>
        <begin position="146"/>
        <end position="197"/>
    </location>
</feature>
<dbReference type="InterPro" id="IPR007487">
    <property type="entry name" value="ABC_transpt-TYRBP-like"/>
</dbReference>
<gene>
    <name evidence="2" type="ORF">GR303_21250</name>
</gene>
<comment type="caution">
    <text evidence="2">The sequence shown here is derived from an EMBL/GenBank/DDBJ whole genome shotgun (WGS) entry which is preliminary data.</text>
</comment>
<proteinExistence type="predicted"/>
<dbReference type="PANTHER" id="PTHR35271">
    <property type="entry name" value="ABC TRANSPORTER, SUBSTRATE-BINDING LIPOPROTEIN-RELATED"/>
    <property type="match status" value="1"/>
</dbReference>
<dbReference type="Pfam" id="PF04392">
    <property type="entry name" value="ABC_sub_bind"/>
    <property type="match status" value="1"/>
</dbReference>
<evidence type="ECO:0000313" key="2">
    <source>
        <dbReference type="EMBL" id="NBJ26866.1"/>
    </source>
</evidence>
<name>A0ABW9Z2G1_9HYPH</name>